<sequence>MSAANHRVAQVNVAALARCPGCAKDHALAGQFIWLQTFDLYNKLDVALPFSVTAEIEIAGGSVSNGLFLYFDHEHCVGPWDERVHDCESLLVDDSLRAIQVASTAFRNGLHINAGPPI</sequence>
<keyword evidence="2" id="KW-1185">Reference proteome</keyword>
<proteinExistence type="predicted"/>
<protein>
    <submittedName>
        <fullName evidence="1">Uu.00g129600.m01.CDS01</fullName>
    </submittedName>
</protein>
<comment type="caution">
    <text evidence="1">The sequence shown here is derived from an EMBL/GenBank/DDBJ whole genome shotgun (WGS) entry which is preliminary data.</text>
</comment>
<name>A0AAI8YI40_9PEZI</name>
<dbReference type="EMBL" id="CAUWAG010000007">
    <property type="protein sequence ID" value="CAJ2505566.1"/>
    <property type="molecule type" value="Genomic_DNA"/>
</dbReference>
<evidence type="ECO:0000313" key="2">
    <source>
        <dbReference type="Proteomes" id="UP001295740"/>
    </source>
</evidence>
<reference evidence="1" key="1">
    <citation type="submission" date="2023-10" db="EMBL/GenBank/DDBJ databases">
        <authorList>
            <person name="Hackl T."/>
        </authorList>
    </citation>
    <scope>NUCLEOTIDE SEQUENCE</scope>
</reference>
<gene>
    <name evidence="1" type="ORF">KHLLAP_LOCUS6034</name>
</gene>
<dbReference type="AlphaFoldDB" id="A0AAI8YI40"/>
<organism evidence="1 2">
    <name type="scientific">Anthostomella pinea</name>
    <dbReference type="NCBI Taxonomy" id="933095"/>
    <lineage>
        <taxon>Eukaryota</taxon>
        <taxon>Fungi</taxon>
        <taxon>Dikarya</taxon>
        <taxon>Ascomycota</taxon>
        <taxon>Pezizomycotina</taxon>
        <taxon>Sordariomycetes</taxon>
        <taxon>Xylariomycetidae</taxon>
        <taxon>Xylariales</taxon>
        <taxon>Xylariaceae</taxon>
        <taxon>Anthostomella</taxon>
    </lineage>
</organism>
<evidence type="ECO:0000313" key="1">
    <source>
        <dbReference type="EMBL" id="CAJ2505566.1"/>
    </source>
</evidence>
<accession>A0AAI8YI40</accession>
<dbReference type="Proteomes" id="UP001295740">
    <property type="component" value="Unassembled WGS sequence"/>
</dbReference>